<accession>A0ABX7S5U1</accession>
<name>A0ABX7S5U1_9BACT</name>
<sequence length="94" mass="11512">MEKKKIDALIYAKQYYSAVRYYKIDPYFSEHAAFFRKMAIRKLRKVHDKQTKRLVKTTIKETDHLLRKEKKEFISTLSKFSDMDKKELKYLEKI</sequence>
<evidence type="ECO:0000313" key="2">
    <source>
        <dbReference type="Proteomes" id="UP000671862"/>
    </source>
</evidence>
<proteinExistence type="predicted"/>
<organism evidence="1 2">
    <name type="scientific">Thermosipho ferrireducens</name>
    <dbReference type="NCBI Taxonomy" id="2571116"/>
    <lineage>
        <taxon>Bacteria</taxon>
        <taxon>Thermotogati</taxon>
        <taxon>Thermotogota</taxon>
        <taxon>Thermotogae</taxon>
        <taxon>Thermotogales</taxon>
        <taxon>Fervidobacteriaceae</taxon>
        <taxon>Thermosipho</taxon>
    </lineage>
</organism>
<dbReference type="Proteomes" id="UP000671862">
    <property type="component" value="Chromosome"/>
</dbReference>
<protein>
    <submittedName>
        <fullName evidence="1">Uncharacterized protein</fullName>
    </submittedName>
</protein>
<dbReference type="RefSeq" id="WP_207566648.1">
    <property type="nucleotide sequence ID" value="NZ_CP071446.1"/>
</dbReference>
<gene>
    <name evidence="1" type="ORF">JYK00_09450</name>
</gene>
<reference evidence="1 2" key="1">
    <citation type="submission" date="2021-03" db="EMBL/GenBank/DDBJ databases">
        <title>Thermosipho ferrireducens sp.nov., an anaerobic thermophilic iron-reducing bacterium isolated from a deep-sea hydrothermal sulfide deposits.</title>
        <authorList>
            <person name="Zeng X."/>
            <person name="Chen Y."/>
            <person name="Shao Z."/>
        </authorList>
    </citation>
    <scope>NUCLEOTIDE SEQUENCE [LARGE SCALE GENOMIC DNA]</scope>
    <source>
        <strain evidence="1 2">JL129W03</strain>
    </source>
</reference>
<keyword evidence="2" id="KW-1185">Reference proteome</keyword>
<dbReference type="EMBL" id="CP071446">
    <property type="protein sequence ID" value="QTA37927.1"/>
    <property type="molecule type" value="Genomic_DNA"/>
</dbReference>
<evidence type="ECO:0000313" key="1">
    <source>
        <dbReference type="EMBL" id="QTA37927.1"/>
    </source>
</evidence>